<dbReference type="Proteomes" id="UP000314294">
    <property type="component" value="Unassembled WGS sequence"/>
</dbReference>
<dbReference type="EMBL" id="SRLO01000525">
    <property type="protein sequence ID" value="TNN53122.1"/>
    <property type="molecule type" value="Genomic_DNA"/>
</dbReference>
<accession>A0A4Z2GK60</accession>
<gene>
    <name evidence="2" type="ORF">EYF80_036641</name>
</gene>
<reference evidence="2 3" key="1">
    <citation type="submission" date="2019-03" db="EMBL/GenBank/DDBJ databases">
        <title>First draft genome of Liparis tanakae, snailfish: a comprehensive survey of snailfish specific genes.</title>
        <authorList>
            <person name="Kim W."/>
            <person name="Song I."/>
            <person name="Jeong J.-H."/>
            <person name="Kim D."/>
            <person name="Kim S."/>
            <person name="Ryu S."/>
            <person name="Song J.Y."/>
            <person name="Lee S.K."/>
        </authorList>
    </citation>
    <scope>NUCLEOTIDE SEQUENCE [LARGE SCALE GENOMIC DNA]</scope>
    <source>
        <tissue evidence="2">Muscle</tissue>
    </source>
</reference>
<sequence length="38" mass="4221">MHFKLSLTPTSHPRAQPLDPRIMKGNRRIMSGTSPGTC</sequence>
<dbReference type="AlphaFoldDB" id="A0A4Z2GK60"/>
<name>A0A4Z2GK60_9TELE</name>
<proteinExistence type="predicted"/>
<evidence type="ECO:0000313" key="2">
    <source>
        <dbReference type="EMBL" id="TNN53122.1"/>
    </source>
</evidence>
<feature type="region of interest" description="Disordered" evidence="1">
    <location>
        <begin position="1"/>
        <end position="20"/>
    </location>
</feature>
<comment type="caution">
    <text evidence="2">The sequence shown here is derived from an EMBL/GenBank/DDBJ whole genome shotgun (WGS) entry which is preliminary data.</text>
</comment>
<organism evidence="2 3">
    <name type="scientific">Liparis tanakae</name>
    <name type="common">Tanaka's snailfish</name>
    <dbReference type="NCBI Taxonomy" id="230148"/>
    <lineage>
        <taxon>Eukaryota</taxon>
        <taxon>Metazoa</taxon>
        <taxon>Chordata</taxon>
        <taxon>Craniata</taxon>
        <taxon>Vertebrata</taxon>
        <taxon>Euteleostomi</taxon>
        <taxon>Actinopterygii</taxon>
        <taxon>Neopterygii</taxon>
        <taxon>Teleostei</taxon>
        <taxon>Neoteleostei</taxon>
        <taxon>Acanthomorphata</taxon>
        <taxon>Eupercaria</taxon>
        <taxon>Perciformes</taxon>
        <taxon>Cottioidei</taxon>
        <taxon>Cottales</taxon>
        <taxon>Liparidae</taxon>
        <taxon>Liparis</taxon>
    </lineage>
</organism>
<evidence type="ECO:0000313" key="3">
    <source>
        <dbReference type="Proteomes" id="UP000314294"/>
    </source>
</evidence>
<protein>
    <submittedName>
        <fullName evidence="2">Uncharacterized protein</fullName>
    </submittedName>
</protein>
<keyword evidence="3" id="KW-1185">Reference proteome</keyword>
<evidence type="ECO:0000256" key="1">
    <source>
        <dbReference type="SAM" id="MobiDB-lite"/>
    </source>
</evidence>